<protein>
    <submittedName>
        <fullName evidence="3">Uncharacterized protein</fullName>
    </submittedName>
</protein>
<evidence type="ECO:0000313" key="3">
    <source>
        <dbReference type="EMBL" id="CAH3150189.1"/>
    </source>
</evidence>
<evidence type="ECO:0000256" key="1">
    <source>
        <dbReference type="SAM" id="Coils"/>
    </source>
</evidence>
<feature type="region of interest" description="Disordered" evidence="2">
    <location>
        <begin position="107"/>
        <end position="126"/>
    </location>
</feature>
<evidence type="ECO:0000313" key="4">
    <source>
        <dbReference type="Proteomes" id="UP001159405"/>
    </source>
</evidence>
<dbReference type="Proteomes" id="UP001159405">
    <property type="component" value="Unassembled WGS sequence"/>
</dbReference>
<organism evidence="3 4">
    <name type="scientific">Porites lobata</name>
    <dbReference type="NCBI Taxonomy" id="104759"/>
    <lineage>
        <taxon>Eukaryota</taxon>
        <taxon>Metazoa</taxon>
        <taxon>Cnidaria</taxon>
        <taxon>Anthozoa</taxon>
        <taxon>Hexacorallia</taxon>
        <taxon>Scleractinia</taxon>
        <taxon>Fungiina</taxon>
        <taxon>Poritidae</taxon>
        <taxon>Porites</taxon>
    </lineage>
</organism>
<evidence type="ECO:0000256" key="2">
    <source>
        <dbReference type="SAM" id="MobiDB-lite"/>
    </source>
</evidence>
<gene>
    <name evidence="3" type="ORF">PLOB_00047299</name>
</gene>
<name>A0ABN8PWK1_9CNID</name>
<feature type="coiled-coil region" evidence="1">
    <location>
        <begin position="302"/>
        <end position="333"/>
    </location>
</feature>
<reference evidence="3 4" key="1">
    <citation type="submission" date="2022-05" db="EMBL/GenBank/DDBJ databases">
        <authorList>
            <consortium name="Genoscope - CEA"/>
            <person name="William W."/>
        </authorList>
    </citation>
    <scope>NUCLEOTIDE SEQUENCE [LARGE SCALE GENOMIC DNA]</scope>
</reference>
<sequence length="335" mass="39290">MSSIDTSADLTALFRQMTDELPEERMQGNIGKMMKEIESRMKSEPRFFFYQPLEDFDKLITLDKYMWNFKRNLGDIAWADSTEAMLPRARVYVESSHKKMSELSEEIKHDKMTKEPITASEKSFHQQEREKMIPKTLTGMATLMVFQCAEMYLAWNKVSAAINVKEDPNEFTKINQEVEKIAGKVTEFCNVQWQRSQNIRSVFRKLRRINNLYRSTMSKISRLKVEMKGEIQCLGLQRNQSWQEGMANLHSSATQAQQLSKDWSDLHPLIKAFQVGYAVFHVALAYKEYQRYRLSEDALEGLRNKLLEVNCLQDKLQDLLDKAEEVYEEMEDEMP</sequence>
<keyword evidence="4" id="KW-1185">Reference proteome</keyword>
<comment type="caution">
    <text evidence="3">The sequence shown here is derived from an EMBL/GenBank/DDBJ whole genome shotgun (WGS) entry which is preliminary data.</text>
</comment>
<keyword evidence="1" id="KW-0175">Coiled coil</keyword>
<proteinExistence type="predicted"/>
<dbReference type="EMBL" id="CALNXK010000088">
    <property type="protein sequence ID" value="CAH3150189.1"/>
    <property type="molecule type" value="Genomic_DNA"/>
</dbReference>
<accession>A0ABN8PWK1</accession>